<dbReference type="AlphaFoldDB" id="A0A514BV65"/>
<gene>
    <name evidence="2" type="ORF">FKV23_15020</name>
</gene>
<dbReference type="Proteomes" id="UP000317199">
    <property type="component" value="Chromosome"/>
</dbReference>
<dbReference type="EMBL" id="CP041242">
    <property type="protein sequence ID" value="QDH71257.1"/>
    <property type="molecule type" value="Genomic_DNA"/>
</dbReference>
<dbReference type="RefSeq" id="WP_141624589.1">
    <property type="nucleotide sequence ID" value="NZ_CP041242.1"/>
</dbReference>
<name>A0A514BV65_9GAMM</name>
<evidence type="ECO:0000313" key="3">
    <source>
        <dbReference type="Proteomes" id="UP000317199"/>
    </source>
</evidence>
<organism evidence="2 3">
    <name type="scientific">Marilutibacter alkalisoli</name>
    <dbReference type="NCBI Taxonomy" id="2591633"/>
    <lineage>
        <taxon>Bacteria</taxon>
        <taxon>Pseudomonadati</taxon>
        <taxon>Pseudomonadota</taxon>
        <taxon>Gammaproteobacteria</taxon>
        <taxon>Lysobacterales</taxon>
        <taxon>Lysobacteraceae</taxon>
        <taxon>Marilutibacter</taxon>
    </lineage>
</organism>
<dbReference type="KEGG" id="lyj:FKV23_15020"/>
<keyword evidence="3" id="KW-1185">Reference proteome</keyword>
<feature type="region of interest" description="Disordered" evidence="1">
    <location>
        <begin position="51"/>
        <end position="105"/>
    </location>
</feature>
<evidence type="ECO:0000313" key="2">
    <source>
        <dbReference type="EMBL" id="QDH71257.1"/>
    </source>
</evidence>
<accession>A0A514BV65</accession>
<proteinExistence type="predicted"/>
<reference evidence="2 3" key="1">
    <citation type="submission" date="2019-06" db="EMBL/GenBank/DDBJ databases">
        <title>Lysobacter alkalisoli sp. nov. isolated from saline-alkali soil.</title>
        <authorList>
            <person name="Sun J.-Q."/>
            <person name="Xu L."/>
        </authorList>
    </citation>
    <scope>NUCLEOTIDE SEQUENCE [LARGE SCALE GENOMIC DNA]</scope>
    <source>
        <strain evidence="2 3">SJ-36</strain>
    </source>
</reference>
<sequence length="105" mass="11189">MLMVAEVKTDSDRGSNENIRSRHAKLTLNFAAPANTSGKWVLRPETSGTTVQKYETSTTHEDVHGSSRSVAGEAQEEDPLHRAPEVADAGSLATGRVPASESSIV</sequence>
<evidence type="ECO:0000256" key="1">
    <source>
        <dbReference type="SAM" id="MobiDB-lite"/>
    </source>
</evidence>
<protein>
    <submittedName>
        <fullName evidence="2">Uncharacterized protein</fullName>
    </submittedName>
</protein>